<name>A0ABN9UZZ9_9DINO</name>
<accession>A0ABN9UZZ9</accession>
<feature type="region of interest" description="Disordered" evidence="2">
    <location>
        <begin position="501"/>
        <end position="525"/>
    </location>
</feature>
<feature type="compositionally biased region" description="Acidic residues" evidence="2">
    <location>
        <begin position="32"/>
        <end position="67"/>
    </location>
</feature>
<keyword evidence="1" id="KW-0175">Coiled coil</keyword>
<feature type="region of interest" description="Disordered" evidence="2">
    <location>
        <begin position="624"/>
        <end position="683"/>
    </location>
</feature>
<feature type="coiled-coil region" evidence="1">
    <location>
        <begin position="436"/>
        <end position="463"/>
    </location>
</feature>
<gene>
    <name evidence="3" type="ORF">PCOR1329_LOCUS53114</name>
</gene>
<feature type="compositionally biased region" description="Basic and acidic residues" evidence="2">
    <location>
        <begin position="840"/>
        <end position="849"/>
    </location>
</feature>
<comment type="caution">
    <text evidence="3">The sequence shown here is derived from an EMBL/GenBank/DDBJ whole genome shotgun (WGS) entry which is preliminary data.</text>
</comment>
<sequence>MSLSQNQARGEAWQRRGVPPAAVRRSCGTFLEQEEAEDEARDEDECKDDDDDGNANEEDEAVDDDDRGLDRGEEWQDDEDWETEEGDEDGGKNRTGEECEQQEEKTELSELTGELTGELARLQAALRCARARADSAEDRLRERLEGQRRDLDKAGWHSASELRQSWARPAEAEGAVAVKVASAAADPVLFTPSPQKRMRGASPGRWSPRGPRIEEVPADEEEVVRACSRRRCDAAHASNAAGSPELGGAPRGARAAGTGRQPRRPLDGDGDLQLAQGALGDLELSRAGDRADASPACSRSPRADQRQRKSAAAGTSSMSTTELASELVRRLEDKARGLSTPLHPDQTNNIQELLAQAGALVLVPLSDRPYDRPREPQALVFEDALGAPAPAETPRPPGSAGLGSPLLPLPAPPGRSTSRVFGDSAVVRGGQAAGAAAAVTVQLAEARREAEALRERLAVMQGGGTGKVVLAKSENAETKSLRASSEEQRDNIVFAADGSVPAGTRHQLEGGHASPVRRTSRQRRDQCRASTIAGLQEAVQKKSIEEEESRLELVRKRHQLSQVLPTMRCKSSKCAGDAVECADESQECQARTFARKGKNSYVPATVEYETLLRSLARQQERLQQLRNRSSEADSRHASIAAQASVQQRRSQELDKHEQSMLNQAGSRIYTGSRRSEAAGMESTRREVIEKMLEERAESLSRVKEETAGPTRDIDEMQPKVAATTHEVREQLAEQASNAEEDTKRWKAKEHELKRELAIAKDHEKSKQQHIDNPGAKELRSDVTCAAGREQTGVSAHISAATQLGQPLPPLSRSTGRPVSTSGGVGGQNGFSARGNYGKTSDADRSCQQQ</sequence>
<feature type="region of interest" description="Disordered" evidence="2">
    <location>
        <begin position="730"/>
        <end position="749"/>
    </location>
</feature>
<feature type="region of interest" description="Disordered" evidence="2">
    <location>
        <begin position="758"/>
        <end position="849"/>
    </location>
</feature>
<feature type="compositionally biased region" description="Basic and acidic residues" evidence="2">
    <location>
        <begin position="758"/>
        <end position="780"/>
    </location>
</feature>
<protein>
    <recommendedName>
        <fullName evidence="5">Centrosomal protein of 162 kDa</fullName>
    </recommendedName>
</protein>
<feature type="compositionally biased region" description="Basic and acidic residues" evidence="2">
    <location>
        <begin position="131"/>
        <end position="155"/>
    </location>
</feature>
<feature type="compositionally biased region" description="Low complexity" evidence="2">
    <location>
        <begin position="310"/>
        <end position="321"/>
    </location>
</feature>
<feature type="compositionally biased region" description="Basic and acidic residues" evidence="2">
    <location>
        <begin position="740"/>
        <end position="749"/>
    </location>
</feature>
<proteinExistence type="predicted"/>
<dbReference type="Proteomes" id="UP001189429">
    <property type="component" value="Unassembled WGS sequence"/>
</dbReference>
<feature type="compositionally biased region" description="Low complexity" evidence="2">
    <location>
        <begin position="637"/>
        <end position="648"/>
    </location>
</feature>
<feature type="region of interest" description="Disordered" evidence="2">
    <location>
        <begin position="131"/>
        <end position="157"/>
    </location>
</feature>
<dbReference type="EMBL" id="CAUYUJ010016471">
    <property type="protein sequence ID" value="CAK0865657.1"/>
    <property type="molecule type" value="Genomic_DNA"/>
</dbReference>
<keyword evidence="4" id="KW-1185">Reference proteome</keyword>
<feature type="compositionally biased region" description="Basic and acidic residues" evidence="2">
    <location>
        <begin position="89"/>
        <end position="108"/>
    </location>
</feature>
<organism evidence="3 4">
    <name type="scientific">Prorocentrum cordatum</name>
    <dbReference type="NCBI Taxonomy" id="2364126"/>
    <lineage>
        <taxon>Eukaryota</taxon>
        <taxon>Sar</taxon>
        <taxon>Alveolata</taxon>
        <taxon>Dinophyceae</taxon>
        <taxon>Prorocentrales</taxon>
        <taxon>Prorocentraceae</taxon>
        <taxon>Prorocentrum</taxon>
    </lineage>
</organism>
<evidence type="ECO:0000256" key="2">
    <source>
        <dbReference type="SAM" id="MobiDB-lite"/>
    </source>
</evidence>
<feature type="compositionally biased region" description="Polar residues" evidence="2">
    <location>
        <begin position="811"/>
        <end position="821"/>
    </location>
</feature>
<feature type="compositionally biased region" description="Basic and acidic residues" evidence="2">
    <location>
        <begin position="649"/>
        <end position="658"/>
    </location>
</feature>
<reference evidence="3" key="1">
    <citation type="submission" date="2023-10" db="EMBL/GenBank/DDBJ databases">
        <authorList>
            <person name="Chen Y."/>
            <person name="Shah S."/>
            <person name="Dougan E. K."/>
            <person name="Thang M."/>
            <person name="Chan C."/>
        </authorList>
    </citation>
    <scope>NUCLEOTIDE SEQUENCE [LARGE SCALE GENOMIC DNA]</scope>
</reference>
<evidence type="ECO:0000313" key="4">
    <source>
        <dbReference type="Proteomes" id="UP001189429"/>
    </source>
</evidence>
<evidence type="ECO:0000256" key="1">
    <source>
        <dbReference type="SAM" id="Coils"/>
    </source>
</evidence>
<feature type="region of interest" description="Disordered" evidence="2">
    <location>
        <begin position="386"/>
        <end position="409"/>
    </location>
</feature>
<feature type="region of interest" description="Disordered" evidence="2">
    <location>
        <begin position="188"/>
        <end position="328"/>
    </location>
</feature>
<feature type="region of interest" description="Disordered" evidence="2">
    <location>
        <begin position="1"/>
        <end position="114"/>
    </location>
</feature>
<evidence type="ECO:0000313" key="3">
    <source>
        <dbReference type="EMBL" id="CAK0865657.1"/>
    </source>
</evidence>
<feature type="compositionally biased region" description="Low complexity" evidence="2">
    <location>
        <begin position="247"/>
        <end position="260"/>
    </location>
</feature>
<feature type="compositionally biased region" description="Acidic residues" evidence="2">
    <location>
        <begin position="75"/>
        <end position="88"/>
    </location>
</feature>
<feature type="compositionally biased region" description="Basic and acidic residues" evidence="2">
    <location>
        <begin position="283"/>
        <end position="292"/>
    </location>
</feature>
<evidence type="ECO:0008006" key="5">
    <source>
        <dbReference type="Google" id="ProtNLM"/>
    </source>
</evidence>